<accession>A0A412TPY4</accession>
<evidence type="ECO:0000313" key="1">
    <source>
        <dbReference type="EMBL" id="RGU55710.1"/>
    </source>
</evidence>
<organism evidence="1 2">
    <name type="scientific">Odoribacter splanchnicus</name>
    <dbReference type="NCBI Taxonomy" id="28118"/>
    <lineage>
        <taxon>Bacteria</taxon>
        <taxon>Pseudomonadati</taxon>
        <taxon>Bacteroidota</taxon>
        <taxon>Bacteroidia</taxon>
        <taxon>Bacteroidales</taxon>
        <taxon>Odoribacteraceae</taxon>
        <taxon>Odoribacter</taxon>
    </lineage>
</organism>
<dbReference type="InterPro" id="IPR024079">
    <property type="entry name" value="MetalloPept_cat_dom_sf"/>
</dbReference>
<protein>
    <submittedName>
        <fullName evidence="1">Uncharacterized protein</fullName>
    </submittedName>
</protein>
<reference evidence="1 2" key="1">
    <citation type="submission" date="2018-08" db="EMBL/GenBank/DDBJ databases">
        <title>A genome reference for cultivated species of the human gut microbiota.</title>
        <authorList>
            <person name="Zou Y."/>
            <person name="Xue W."/>
            <person name="Luo G."/>
        </authorList>
    </citation>
    <scope>NUCLEOTIDE SEQUENCE [LARGE SCALE GENOMIC DNA]</scope>
    <source>
        <strain evidence="1 2">AF16-14</strain>
    </source>
</reference>
<comment type="caution">
    <text evidence="1">The sequence shown here is derived from an EMBL/GenBank/DDBJ whole genome shotgun (WGS) entry which is preliminary data.</text>
</comment>
<proteinExistence type="predicted"/>
<dbReference type="RefSeq" id="WP_046404642.1">
    <property type="nucleotide sequence ID" value="NZ_JAQMRK010000055.1"/>
</dbReference>
<dbReference type="GO" id="GO:0008237">
    <property type="term" value="F:metallopeptidase activity"/>
    <property type="evidence" value="ECO:0007669"/>
    <property type="project" value="InterPro"/>
</dbReference>
<sequence>MDMKINYLIFWMLFLGVAGCSPSEYKFMENGYIDVADVSKIVLRPNHYQLLTDGYAQVDLCPVVFNEAGIEYRNEKLNDDMFEWETVEGRKLPRYFSTADQALNESVFQVFCRLKGTGLISDTVSITMKEPLQVPLYEEFTIPVVFHVVVSEEEVLTYGNLSAARIAETMERLNNIFSGKATRNAAGVNTGIQFVLAQYNPAGELMDEPGINRVTVEEVTEGTPPDKYHRFLSQNNAIWPHEKYLNIWLMSETKYPKFWNSITKLCVPKYRLGSETLPGLSLPPVPSTWVPKVEQIGILFRMSTFQYFQRSIDATAERELVTCIGNYLGLLDTWKINNSNVNDQCNDTFAYGIVNNNGSLGTNSSWSKEVGSYRFLSENIMDDPTGTHRSVSKDQALRMYWVLKNCAGRSMWQSDFALTGKE</sequence>
<dbReference type="AlphaFoldDB" id="A0A412TPY4"/>
<evidence type="ECO:0000313" key="2">
    <source>
        <dbReference type="Proteomes" id="UP000284243"/>
    </source>
</evidence>
<dbReference type="EMBL" id="QRYC01000015">
    <property type="protein sequence ID" value="RGU55710.1"/>
    <property type="molecule type" value="Genomic_DNA"/>
</dbReference>
<name>A0A412TPY4_9BACT</name>
<dbReference type="Gene3D" id="3.40.390.10">
    <property type="entry name" value="Collagenase (Catalytic Domain)"/>
    <property type="match status" value="1"/>
</dbReference>
<gene>
    <name evidence="1" type="ORF">DWW57_11490</name>
</gene>
<dbReference type="PROSITE" id="PS51257">
    <property type="entry name" value="PROKAR_LIPOPROTEIN"/>
    <property type="match status" value="1"/>
</dbReference>
<dbReference type="Proteomes" id="UP000284243">
    <property type="component" value="Unassembled WGS sequence"/>
</dbReference>